<feature type="non-terminal residue" evidence="10">
    <location>
        <position position="678"/>
    </location>
</feature>
<feature type="domain" description="EGF-like" evidence="8">
    <location>
        <begin position="190"/>
        <end position="225"/>
    </location>
</feature>
<evidence type="ECO:0000259" key="8">
    <source>
        <dbReference type="PROSITE" id="PS50026"/>
    </source>
</evidence>
<gene>
    <name evidence="10" type="primary">Megf11</name>
    <name evidence="10" type="ORF">GTO96_0006290</name>
</gene>
<feature type="disulfide bond" evidence="5">
    <location>
        <begin position="172"/>
        <end position="181"/>
    </location>
</feature>
<dbReference type="FunFam" id="2.170.300.10:FF:000041">
    <property type="entry name" value="Tyrosine protein kinase receptor tie-1, putative"/>
    <property type="match status" value="1"/>
</dbReference>
<name>A0A8X8BZ96_POLSE</name>
<organism evidence="10 11">
    <name type="scientific">Polypterus senegalus</name>
    <name type="common">Senegal bichir</name>
    <dbReference type="NCBI Taxonomy" id="55291"/>
    <lineage>
        <taxon>Eukaryota</taxon>
        <taxon>Metazoa</taxon>
        <taxon>Chordata</taxon>
        <taxon>Craniata</taxon>
        <taxon>Vertebrata</taxon>
        <taxon>Euteleostomi</taxon>
        <taxon>Actinopterygii</taxon>
        <taxon>Polypteriformes</taxon>
        <taxon>Polypteridae</taxon>
        <taxon>Polypterus</taxon>
    </lineage>
</organism>
<evidence type="ECO:0000313" key="11">
    <source>
        <dbReference type="Proteomes" id="UP000886611"/>
    </source>
</evidence>
<feature type="signal peptide" evidence="7">
    <location>
        <begin position="1"/>
        <end position="16"/>
    </location>
</feature>
<evidence type="ECO:0000256" key="7">
    <source>
        <dbReference type="SAM" id="SignalP"/>
    </source>
</evidence>
<dbReference type="PANTHER" id="PTHR24052:SF8">
    <property type="entry name" value="NIMROD A, ISOFORM E"/>
    <property type="match status" value="1"/>
</dbReference>
<evidence type="ECO:0000313" key="10">
    <source>
        <dbReference type="EMBL" id="KAG2470911.1"/>
    </source>
</evidence>
<feature type="chain" id="PRO_5036494478" evidence="7">
    <location>
        <begin position="17"/>
        <end position="678"/>
    </location>
</feature>
<evidence type="ECO:0000256" key="6">
    <source>
        <dbReference type="SAM" id="Phobius"/>
    </source>
</evidence>
<reference evidence="10 11" key="1">
    <citation type="journal article" date="2021" name="Cell">
        <title>Tracing the genetic footprints of vertebrate landing in non-teleost ray-finned fishes.</title>
        <authorList>
            <person name="Bi X."/>
            <person name="Wang K."/>
            <person name="Yang L."/>
            <person name="Pan H."/>
            <person name="Jiang H."/>
            <person name="Wei Q."/>
            <person name="Fang M."/>
            <person name="Yu H."/>
            <person name="Zhu C."/>
            <person name="Cai Y."/>
            <person name="He Y."/>
            <person name="Gan X."/>
            <person name="Zeng H."/>
            <person name="Yu D."/>
            <person name="Zhu Y."/>
            <person name="Jiang H."/>
            <person name="Qiu Q."/>
            <person name="Yang H."/>
            <person name="Zhang Y.E."/>
            <person name="Wang W."/>
            <person name="Zhu M."/>
            <person name="He S."/>
            <person name="Zhang G."/>
        </authorList>
    </citation>
    <scope>NUCLEOTIDE SEQUENCE [LARGE SCALE GENOMIC DNA]</scope>
    <source>
        <strain evidence="10">Bchr_013</strain>
    </source>
</reference>
<dbReference type="EMBL" id="JAATIS010000094">
    <property type="protein sequence ID" value="KAG2470911.1"/>
    <property type="molecule type" value="Genomic_DNA"/>
</dbReference>
<dbReference type="CDD" id="cd00055">
    <property type="entry name" value="EGF_Lam"/>
    <property type="match status" value="2"/>
</dbReference>
<feature type="transmembrane region" description="Helical" evidence="6">
    <location>
        <begin position="408"/>
        <end position="431"/>
    </location>
</feature>
<dbReference type="InterPro" id="IPR002049">
    <property type="entry name" value="LE_dom"/>
</dbReference>
<dbReference type="SMART" id="SM00181">
    <property type="entry name" value="EGF"/>
    <property type="match status" value="4"/>
</dbReference>
<feature type="disulfide bond" evidence="5">
    <location>
        <begin position="215"/>
        <end position="224"/>
    </location>
</feature>
<keyword evidence="6" id="KW-0472">Membrane</keyword>
<dbReference type="PROSITE" id="PS51041">
    <property type="entry name" value="EMI"/>
    <property type="match status" value="1"/>
</dbReference>
<dbReference type="AlphaFoldDB" id="A0A8X8BZ96"/>
<dbReference type="Proteomes" id="UP000886611">
    <property type="component" value="Unassembled WGS sequence"/>
</dbReference>
<keyword evidence="11" id="KW-1185">Reference proteome</keyword>
<evidence type="ECO:0000256" key="3">
    <source>
        <dbReference type="ARBA" id="ARBA00022737"/>
    </source>
</evidence>
<evidence type="ECO:0000256" key="2">
    <source>
        <dbReference type="ARBA" id="ARBA00022729"/>
    </source>
</evidence>
<evidence type="ECO:0000256" key="4">
    <source>
        <dbReference type="ARBA" id="ARBA00023157"/>
    </source>
</evidence>
<keyword evidence="4 5" id="KW-1015">Disulfide bond</keyword>
<keyword evidence="6" id="KW-1133">Transmembrane helix</keyword>
<keyword evidence="3" id="KW-0677">Repeat</keyword>
<keyword evidence="6" id="KW-0812">Transmembrane</keyword>
<feature type="domain" description="EGF-like" evidence="8">
    <location>
        <begin position="109"/>
        <end position="139"/>
    </location>
</feature>
<dbReference type="PROSITE" id="PS50026">
    <property type="entry name" value="EGF_3"/>
    <property type="match status" value="3"/>
</dbReference>
<dbReference type="InterPro" id="IPR052485">
    <property type="entry name" value="MEGF_diff_regulators"/>
</dbReference>
<proteinExistence type="predicted"/>
<evidence type="ECO:0000259" key="9">
    <source>
        <dbReference type="PROSITE" id="PS51041"/>
    </source>
</evidence>
<dbReference type="Pfam" id="PF07546">
    <property type="entry name" value="EMI"/>
    <property type="match status" value="1"/>
</dbReference>
<comment type="caution">
    <text evidence="5">Lacks conserved residue(s) required for the propagation of feature annotation.</text>
</comment>
<feature type="disulfide bond" evidence="5">
    <location>
        <begin position="129"/>
        <end position="138"/>
    </location>
</feature>
<keyword evidence="1 5" id="KW-0245">EGF-like domain</keyword>
<protein>
    <submittedName>
        <fullName evidence="10">MEG11 protein</fullName>
    </submittedName>
</protein>
<dbReference type="Gene3D" id="2.170.300.10">
    <property type="entry name" value="Tie2 ligand-binding domain superfamily"/>
    <property type="match status" value="2"/>
</dbReference>
<feature type="non-terminal residue" evidence="10">
    <location>
        <position position="1"/>
    </location>
</feature>
<keyword evidence="2 7" id="KW-0732">Signal</keyword>
<dbReference type="PROSITE" id="PS00022">
    <property type="entry name" value="EGF_1"/>
    <property type="match status" value="4"/>
</dbReference>
<dbReference type="GO" id="GO:0016020">
    <property type="term" value="C:membrane"/>
    <property type="evidence" value="ECO:0007669"/>
    <property type="project" value="TreeGrafter"/>
</dbReference>
<feature type="domain" description="EGF-like" evidence="8">
    <location>
        <begin position="147"/>
        <end position="182"/>
    </location>
</feature>
<dbReference type="SMART" id="SM00180">
    <property type="entry name" value="EGF_Lam"/>
    <property type="match status" value="3"/>
</dbReference>
<sequence>MRKLLALLSWLTAATSLNPDDPNVCSHWESYAVTVQESYTHPFDQVYYTRCTDILNWFKCTRHRISYKAAYRRALRTMYRRRSQCCPGYYESADLCIRCESDHWGPHCSNRCQCQNGALCNPITGACVCTDGYKGWRCEESCSLGTYGKGCQFQCQCMNGATCDHETGECRCAPGYTGVLCQDECVIGSYGVKCAHKCDCLNGAKCFHVNGACVCEPGYSGDRCQQRSCPEGFYGRKCDKHCPCDLRNTLRMALTDFSVASNVTAATPGVVTPSVDTASAWQDGQALGKYSLAKDKVASWKEARHMTQEERTWFQKQPWNSHGQFQYNGYCTRHFPYQREECPPGTFGYGCKQLCECLNNATCDHVTGTCYCSTGFKGIRCDQAALMMEELNPYTKISPALASERHSVGAVVGIITLLFIIITLLGLFVWYRYKQREKGHDMPSVSYTSGMRISTTDYSLSDASHSSANGHYFSNPSYHTLSQGASSLSRNPSSKLKSRKTARDSAAWRPYCNLNDLGAAGVERQYNTYIVDQGLADYIKGSVCSSSSCSLTSSENPYATIKDPPSLACKHAESSYVEMKSPAHRDGPFTQVPSSPMAKKNVYEVGKCNPRSPWAVGRTITVNLILKICSSAEPTGTMLHGTNTNYMQNPYDLPKNSHIPGHYDLLPAHNVAPHDHSQ</sequence>
<evidence type="ECO:0000256" key="1">
    <source>
        <dbReference type="ARBA" id="ARBA00022536"/>
    </source>
</evidence>
<feature type="domain" description="EMI" evidence="9">
    <location>
        <begin position="21"/>
        <end position="98"/>
    </location>
</feature>
<dbReference type="PRINTS" id="PR00011">
    <property type="entry name" value="EGFLAMININ"/>
</dbReference>
<comment type="caution">
    <text evidence="10">The sequence shown here is derived from an EMBL/GenBank/DDBJ whole genome shotgun (WGS) entry which is preliminary data.</text>
</comment>
<dbReference type="PANTHER" id="PTHR24052">
    <property type="entry name" value="DELTA-RELATED"/>
    <property type="match status" value="1"/>
</dbReference>
<dbReference type="InterPro" id="IPR011489">
    <property type="entry name" value="EMI_domain"/>
</dbReference>
<evidence type="ECO:0000256" key="5">
    <source>
        <dbReference type="PROSITE-ProRule" id="PRU00076"/>
    </source>
</evidence>
<accession>A0A8X8BZ96</accession>
<dbReference type="PROSITE" id="PS01186">
    <property type="entry name" value="EGF_2"/>
    <property type="match status" value="2"/>
</dbReference>
<dbReference type="Pfam" id="PF00053">
    <property type="entry name" value="EGF_laminin"/>
    <property type="match status" value="1"/>
</dbReference>
<dbReference type="InterPro" id="IPR000742">
    <property type="entry name" value="EGF"/>
</dbReference>